<protein>
    <submittedName>
        <fullName evidence="1">Uncharacterized protein</fullName>
    </submittedName>
</protein>
<evidence type="ECO:0000313" key="1">
    <source>
        <dbReference type="EMBL" id="QDS86074.1"/>
    </source>
</evidence>
<name>A0A517LTV9_9BACT</name>
<sequence>MHALTIEAAVMYDRQAAIALAAGSWIGWNKRASSRTNRGRTLPVANSHLEAESEFLRLLRSGHPFAFEDAAKLIRTPEGFDRRALGGGPARMHRDGEIVKAGYRTSESAKHHAAIKQLWRLA</sequence>
<dbReference type="Proteomes" id="UP000319557">
    <property type="component" value="Chromosome"/>
</dbReference>
<reference evidence="1 2" key="1">
    <citation type="submission" date="2019-02" db="EMBL/GenBank/DDBJ databases">
        <title>Deep-cultivation of Planctomycetes and their phenomic and genomic characterization uncovers novel biology.</title>
        <authorList>
            <person name="Wiegand S."/>
            <person name="Jogler M."/>
            <person name="Boedeker C."/>
            <person name="Pinto D."/>
            <person name="Vollmers J."/>
            <person name="Rivas-Marin E."/>
            <person name="Kohn T."/>
            <person name="Peeters S.H."/>
            <person name="Heuer A."/>
            <person name="Rast P."/>
            <person name="Oberbeckmann S."/>
            <person name="Bunk B."/>
            <person name="Jeske O."/>
            <person name="Meyerdierks A."/>
            <person name="Storesund J.E."/>
            <person name="Kallscheuer N."/>
            <person name="Luecker S."/>
            <person name="Lage O.M."/>
            <person name="Pohl T."/>
            <person name="Merkel B.J."/>
            <person name="Hornburger P."/>
            <person name="Mueller R.-W."/>
            <person name="Bruemmer F."/>
            <person name="Labrenz M."/>
            <person name="Spormann A.M."/>
            <person name="Op den Camp H."/>
            <person name="Overmann J."/>
            <person name="Amann R."/>
            <person name="Jetten M.S.M."/>
            <person name="Mascher T."/>
            <person name="Medema M.H."/>
            <person name="Devos D.P."/>
            <person name="Kaster A.-K."/>
            <person name="Ovreas L."/>
            <person name="Rohde M."/>
            <person name="Galperin M.Y."/>
            <person name="Jogler C."/>
        </authorList>
    </citation>
    <scope>NUCLEOTIDE SEQUENCE [LARGE SCALE GENOMIC DNA]</scope>
    <source>
        <strain evidence="1 2">EC9</strain>
    </source>
</reference>
<evidence type="ECO:0000313" key="2">
    <source>
        <dbReference type="Proteomes" id="UP000319557"/>
    </source>
</evidence>
<dbReference type="KEGG" id="ruv:EC9_02320"/>
<gene>
    <name evidence="1" type="ORF">EC9_02320</name>
</gene>
<organism evidence="1 2">
    <name type="scientific">Rosistilla ulvae</name>
    <dbReference type="NCBI Taxonomy" id="1930277"/>
    <lineage>
        <taxon>Bacteria</taxon>
        <taxon>Pseudomonadati</taxon>
        <taxon>Planctomycetota</taxon>
        <taxon>Planctomycetia</taxon>
        <taxon>Pirellulales</taxon>
        <taxon>Pirellulaceae</taxon>
        <taxon>Rosistilla</taxon>
    </lineage>
</organism>
<dbReference type="EMBL" id="CP036261">
    <property type="protein sequence ID" value="QDS86074.1"/>
    <property type="molecule type" value="Genomic_DNA"/>
</dbReference>
<keyword evidence="2" id="KW-1185">Reference proteome</keyword>
<accession>A0A517LTV9</accession>
<dbReference type="AlphaFoldDB" id="A0A517LTV9"/>
<proteinExistence type="predicted"/>